<dbReference type="AlphaFoldDB" id="A0AAV9DS52"/>
<dbReference type="EMBL" id="JAUJYO010000011">
    <property type="protein sequence ID" value="KAK1303113.1"/>
    <property type="molecule type" value="Genomic_DNA"/>
</dbReference>
<gene>
    <name evidence="1" type="ORF">QJS10_CPB11g01407</name>
</gene>
<accession>A0AAV9DS52</accession>
<sequence length="76" mass="8958">MRKKNDRSKSSRVWLSVIPAGAWAIWRARNDVVFKGATFYFENLWETTTQCIRDWGKNICGVRYIQIEDNAFLISE</sequence>
<keyword evidence="2" id="KW-1185">Reference proteome</keyword>
<protein>
    <submittedName>
        <fullName evidence="1">Uncharacterized protein</fullName>
    </submittedName>
</protein>
<comment type="caution">
    <text evidence="1">The sequence shown here is derived from an EMBL/GenBank/DDBJ whole genome shotgun (WGS) entry which is preliminary data.</text>
</comment>
<name>A0AAV9DS52_ACOCL</name>
<reference evidence="1" key="1">
    <citation type="journal article" date="2023" name="Nat. Commun.">
        <title>Diploid and tetraploid genomes of Acorus and the evolution of monocots.</title>
        <authorList>
            <person name="Ma L."/>
            <person name="Liu K.W."/>
            <person name="Li Z."/>
            <person name="Hsiao Y.Y."/>
            <person name="Qi Y."/>
            <person name="Fu T."/>
            <person name="Tang G.D."/>
            <person name="Zhang D."/>
            <person name="Sun W.H."/>
            <person name="Liu D.K."/>
            <person name="Li Y."/>
            <person name="Chen G.Z."/>
            <person name="Liu X.D."/>
            <person name="Liao X.Y."/>
            <person name="Jiang Y.T."/>
            <person name="Yu X."/>
            <person name="Hao Y."/>
            <person name="Huang J."/>
            <person name="Zhao X.W."/>
            <person name="Ke S."/>
            <person name="Chen Y.Y."/>
            <person name="Wu W.L."/>
            <person name="Hsu J.L."/>
            <person name="Lin Y.F."/>
            <person name="Huang M.D."/>
            <person name="Li C.Y."/>
            <person name="Huang L."/>
            <person name="Wang Z.W."/>
            <person name="Zhao X."/>
            <person name="Zhong W.Y."/>
            <person name="Peng D.H."/>
            <person name="Ahmad S."/>
            <person name="Lan S."/>
            <person name="Zhang J.S."/>
            <person name="Tsai W.C."/>
            <person name="Van de Peer Y."/>
            <person name="Liu Z.J."/>
        </authorList>
    </citation>
    <scope>NUCLEOTIDE SEQUENCE</scope>
    <source>
        <strain evidence="1">CP</strain>
    </source>
</reference>
<proteinExistence type="predicted"/>
<organism evidence="1 2">
    <name type="scientific">Acorus calamus</name>
    <name type="common">Sweet flag</name>
    <dbReference type="NCBI Taxonomy" id="4465"/>
    <lineage>
        <taxon>Eukaryota</taxon>
        <taxon>Viridiplantae</taxon>
        <taxon>Streptophyta</taxon>
        <taxon>Embryophyta</taxon>
        <taxon>Tracheophyta</taxon>
        <taxon>Spermatophyta</taxon>
        <taxon>Magnoliopsida</taxon>
        <taxon>Liliopsida</taxon>
        <taxon>Acoraceae</taxon>
        <taxon>Acorus</taxon>
    </lineage>
</organism>
<evidence type="ECO:0000313" key="2">
    <source>
        <dbReference type="Proteomes" id="UP001180020"/>
    </source>
</evidence>
<reference evidence="1" key="2">
    <citation type="submission" date="2023-06" db="EMBL/GenBank/DDBJ databases">
        <authorList>
            <person name="Ma L."/>
            <person name="Liu K.-W."/>
            <person name="Li Z."/>
            <person name="Hsiao Y.-Y."/>
            <person name="Qi Y."/>
            <person name="Fu T."/>
            <person name="Tang G."/>
            <person name="Zhang D."/>
            <person name="Sun W.-H."/>
            <person name="Liu D.-K."/>
            <person name="Li Y."/>
            <person name="Chen G.-Z."/>
            <person name="Liu X.-D."/>
            <person name="Liao X.-Y."/>
            <person name="Jiang Y.-T."/>
            <person name="Yu X."/>
            <person name="Hao Y."/>
            <person name="Huang J."/>
            <person name="Zhao X.-W."/>
            <person name="Ke S."/>
            <person name="Chen Y.-Y."/>
            <person name="Wu W.-L."/>
            <person name="Hsu J.-L."/>
            <person name="Lin Y.-F."/>
            <person name="Huang M.-D."/>
            <person name="Li C.-Y."/>
            <person name="Huang L."/>
            <person name="Wang Z.-W."/>
            <person name="Zhao X."/>
            <person name="Zhong W.-Y."/>
            <person name="Peng D.-H."/>
            <person name="Ahmad S."/>
            <person name="Lan S."/>
            <person name="Zhang J.-S."/>
            <person name="Tsai W.-C."/>
            <person name="Van De Peer Y."/>
            <person name="Liu Z.-J."/>
        </authorList>
    </citation>
    <scope>NUCLEOTIDE SEQUENCE</scope>
    <source>
        <strain evidence="1">CP</strain>
        <tissue evidence="1">Leaves</tissue>
    </source>
</reference>
<dbReference type="Proteomes" id="UP001180020">
    <property type="component" value="Unassembled WGS sequence"/>
</dbReference>
<evidence type="ECO:0000313" key="1">
    <source>
        <dbReference type="EMBL" id="KAK1303113.1"/>
    </source>
</evidence>